<name>G2Y8C0_BOTF4</name>
<evidence type="ECO:0000313" key="2">
    <source>
        <dbReference type="EMBL" id="CCD48848.1"/>
    </source>
</evidence>
<organism evidence="2 3">
    <name type="scientific">Botryotinia fuckeliana (strain T4)</name>
    <name type="common">Noble rot fungus</name>
    <name type="synonym">Botrytis cinerea</name>
    <dbReference type="NCBI Taxonomy" id="999810"/>
    <lineage>
        <taxon>Eukaryota</taxon>
        <taxon>Fungi</taxon>
        <taxon>Dikarya</taxon>
        <taxon>Ascomycota</taxon>
        <taxon>Pezizomycotina</taxon>
        <taxon>Leotiomycetes</taxon>
        <taxon>Helotiales</taxon>
        <taxon>Sclerotiniaceae</taxon>
        <taxon>Botrytis</taxon>
    </lineage>
</organism>
<feature type="region of interest" description="Disordered" evidence="1">
    <location>
        <begin position="29"/>
        <end position="48"/>
    </location>
</feature>
<evidence type="ECO:0000313" key="3">
    <source>
        <dbReference type="Proteomes" id="UP000008177"/>
    </source>
</evidence>
<sequence length="74" mass="8305">MTADNTLLADGFAPAVQCSAYTETHLRLPSTPTTKLGQRREKTQTREVSLPLTESTLSANLPTRCIFRVVQVWW</sequence>
<dbReference type="InParanoid" id="G2Y8C0"/>
<protein>
    <submittedName>
        <fullName evidence="2">Uncharacterized protein</fullName>
    </submittedName>
</protein>
<dbReference type="AlphaFoldDB" id="G2Y8C0"/>
<reference evidence="3" key="1">
    <citation type="journal article" date="2011" name="PLoS Genet.">
        <title>Genomic analysis of the necrotrophic fungal pathogens Sclerotinia sclerotiorum and Botrytis cinerea.</title>
        <authorList>
            <person name="Amselem J."/>
            <person name="Cuomo C.A."/>
            <person name="van Kan J.A."/>
            <person name="Viaud M."/>
            <person name="Benito E.P."/>
            <person name="Couloux A."/>
            <person name="Coutinho P.M."/>
            <person name="de Vries R.P."/>
            <person name="Dyer P.S."/>
            <person name="Fillinger S."/>
            <person name="Fournier E."/>
            <person name="Gout L."/>
            <person name="Hahn M."/>
            <person name="Kohn L."/>
            <person name="Lapalu N."/>
            <person name="Plummer K.M."/>
            <person name="Pradier J.M."/>
            <person name="Quevillon E."/>
            <person name="Sharon A."/>
            <person name="Simon A."/>
            <person name="ten Have A."/>
            <person name="Tudzynski B."/>
            <person name="Tudzynski P."/>
            <person name="Wincker P."/>
            <person name="Andrew M."/>
            <person name="Anthouard V."/>
            <person name="Beever R.E."/>
            <person name="Beffa R."/>
            <person name="Benoit I."/>
            <person name="Bouzid O."/>
            <person name="Brault B."/>
            <person name="Chen Z."/>
            <person name="Choquer M."/>
            <person name="Collemare J."/>
            <person name="Cotton P."/>
            <person name="Danchin E.G."/>
            <person name="Da Silva C."/>
            <person name="Gautier A."/>
            <person name="Giraud C."/>
            <person name="Giraud T."/>
            <person name="Gonzalez C."/>
            <person name="Grossetete S."/>
            <person name="Guldener U."/>
            <person name="Henrissat B."/>
            <person name="Howlett B.J."/>
            <person name="Kodira C."/>
            <person name="Kretschmer M."/>
            <person name="Lappartient A."/>
            <person name="Leroch M."/>
            <person name="Levis C."/>
            <person name="Mauceli E."/>
            <person name="Neuveglise C."/>
            <person name="Oeser B."/>
            <person name="Pearson M."/>
            <person name="Poulain J."/>
            <person name="Poussereau N."/>
            <person name="Quesneville H."/>
            <person name="Rascle C."/>
            <person name="Schumacher J."/>
            <person name="Segurens B."/>
            <person name="Sexton A."/>
            <person name="Silva E."/>
            <person name="Sirven C."/>
            <person name="Soanes D.M."/>
            <person name="Talbot N.J."/>
            <person name="Templeton M."/>
            <person name="Yandava C."/>
            <person name="Yarden O."/>
            <person name="Zeng Q."/>
            <person name="Rollins J.A."/>
            <person name="Lebrun M.H."/>
            <person name="Dickman M."/>
        </authorList>
    </citation>
    <scope>NUCLEOTIDE SEQUENCE [LARGE SCALE GENOMIC DNA]</scope>
    <source>
        <strain evidence="3">T4</strain>
    </source>
</reference>
<gene>
    <name evidence="2" type="ORF">BofuT4_uP032580.1</name>
</gene>
<dbReference type="EMBL" id="FQ790297">
    <property type="protein sequence ID" value="CCD48848.1"/>
    <property type="molecule type" value="Genomic_DNA"/>
</dbReference>
<dbReference type="Proteomes" id="UP000008177">
    <property type="component" value="Unplaced contigs"/>
</dbReference>
<evidence type="ECO:0000256" key="1">
    <source>
        <dbReference type="SAM" id="MobiDB-lite"/>
    </source>
</evidence>
<accession>G2Y8C0</accession>
<dbReference type="HOGENOM" id="CLU_2687520_0_0_1"/>
<proteinExistence type="predicted"/>